<dbReference type="PROSITE" id="PS51873">
    <property type="entry name" value="TRIAD"/>
    <property type="match status" value="1"/>
</dbReference>
<dbReference type="SMART" id="SM00647">
    <property type="entry name" value="IBR"/>
    <property type="match status" value="1"/>
</dbReference>
<evidence type="ECO:0000256" key="2">
    <source>
        <dbReference type="ARBA" id="ARBA00001947"/>
    </source>
</evidence>
<dbReference type="GO" id="GO:0061630">
    <property type="term" value="F:ubiquitin protein ligase activity"/>
    <property type="evidence" value="ECO:0007669"/>
    <property type="project" value="UniProtKB-EC"/>
</dbReference>
<comment type="caution">
    <text evidence="16">The sequence shown here is derived from an EMBL/GenBank/DDBJ whole genome shotgun (WGS) entry which is preliminary data.</text>
</comment>
<dbReference type="GO" id="GO:0016567">
    <property type="term" value="P:protein ubiquitination"/>
    <property type="evidence" value="ECO:0007669"/>
    <property type="project" value="UniProtKB-UniPathway"/>
</dbReference>
<keyword evidence="9" id="KW-0677">Repeat</keyword>
<dbReference type="PANTHER" id="PTHR11685">
    <property type="entry name" value="RBR FAMILY RING FINGER AND IBR DOMAIN-CONTAINING"/>
    <property type="match status" value="1"/>
</dbReference>
<dbReference type="UniPathway" id="UPA00143"/>
<evidence type="ECO:0000259" key="15">
    <source>
        <dbReference type="PROSITE" id="PS51873"/>
    </source>
</evidence>
<evidence type="ECO:0000256" key="1">
    <source>
        <dbReference type="ARBA" id="ARBA00001798"/>
    </source>
</evidence>
<evidence type="ECO:0000256" key="9">
    <source>
        <dbReference type="ARBA" id="ARBA00022737"/>
    </source>
</evidence>
<evidence type="ECO:0000256" key="11">
    <source>
        <dbReference type="ARBA" id="ARBA00022786"/>
    </source>
</evidence>
<keyword evidence="12" id="KW-0862">Zinc</keyword>
<dbReference type="InterPro" id="IPR001841">
    <property type="entry name" value="Znf_RING"/>
</dbReference>
<dbReference type="InterPro" id="IPR013083">
    <property type="entry name" value="Znf_RING/FYVE/PHD"/>
</dbReference>
<evidence type="ECO:0000313" key="17">
    <source>
        <dbReference type="Proteomes" id="UP000187203"/>
    </source>
</evidence>
<keyword evidence="8" id="KW-0479">Metal-binding</keyword>
<dbReference type="SUPFAM" id="SSF57850">
    <property type="entry name" value="RING/U-box"/>
    <property type="match status" value="3"/>
</dbReference>
<keyword evidence="17" id="KW-1185">Reference proteome</keyword>
<comment type="cofactor">
    <cofactor evidence="2">
        <name>Zn(2+)</name>
        <dbReference type="ChEBI" id="CHEBI:29105"/>
    </cofactor>
</comment>
<reference evidence="17" key="1">
    <citation type="submission" date="2013-09" db="EMBL/GenBank/DDBJ databases">
        <title>Corchorus olitorius genome sequencing.</title>
        <authorList>
            <person name="Alam M."/>
            <person name="Haque M.S."/>
            <person name="Islam M.S."/>
            <person name="Emdad E.M."/>
            <person name="Islam M.M."/>
            <person name="Ahmed B."/>
            <person name="Halim A."/>
            <person name="Hossen Q.M.M."/>
            <person name="Hossain M.Z."/>
            <person name="Ahmed R."/>
            <person name="Khan M.M."/>
            <person name="Islam R."/>
            <person name="Rashid M.M."/>
            <person name="Khan S.A."/>
            <person name="Rahman M.S."/>
            <person name="Alam M."/>
            <person name="Yahiya A.S."/>
            <person name="Khan M.S."/>
            <person name="Azam M.S."/>
            <person name="Haque T."/>
            <person name="Lashkar M.Z.H."/>
            <person name="Akhand A.I."/>
            <person name="Morshed G."/>
            <person name="Roy S."/>
            <person name="Uddin K.S."/>
            <person name="Rabeya T."/>
            <person name="Hossain A.S."/>
            <person name="Chowdhury A."/>
            <person name="Snigdha A.R."/>
            <person name="Mortoza M.S."/>
            <person name="Matin S.A."/>
            <person name="Hoque S.M.E."/>
            <person name="Islam M.K."/>
            <person name="Roy D.K."/>
            <person name="Haider R."/>
            <person name="Moosa M.M."/>
            <person name="Elias S.M."/>
            <person name="Hasan A.M."/>
            <person name="Jahan S."/>
            <person name="Shafiuddin M."/>
            <person name="Mahmood N."/>
            <person name="Shommy N.S."/>
        </authorList>
    </citation>
    <scope>NUCLEOTIDE SEQUENCE [LARGE SCALE GENOMIC DNA]</scope>
    <source>
        <strain evidence="17">cv. O-4</strain>
    </source>
</reference>
<dbReference type="STRING" id="93759.A0A1R3IUY3"/>
<evidence type="ECO:0000256" key="5">
    <source>
        <dbReference type="ARBA" id="ARBA00005884"/>
    </source>
</evidence>
<dbReference type="Gene3D" id="3.30.40.10">
    <property type="entry name" value="Zinc/RING finger domain, C3HC4 (zinc finger)"/>
    <property type="match status" value="2"/>
</dbReference>
<keyword evidence="11" id="KW-0833">Ubl conjugation pathway</keyword>
<name>A0A1R3IUY3_9ROSI</name>
<organism evidence="16 17">
    <name type="scientific">Corchorus olitorius</name>
    <dbReference type="NCBI Taxonomy" id="93759"/>
    <lineage>
        <taxon>Eukaryota</taxon>
        <taxon>Viridiplantae</taxon>
        <taxon>Streptophyta</taxon>
        <taxon>Embryophyta</taxon>
        <taxon>Tracheophyta</taxon>
        <taxon>Spermatophyta</taxon>
        <taxon>Magnoliopsida</taxon>
        <taxon>eudicotyledons</taxon>
        <taxon>Gunneridae</taxon>
        <taxon>Pentapetalae</taxon>
        <taxon>rosids</taxon>
        <taxon>malvids</taxon>
        <taxon>Malvales</taxon>
        <taxon>Malvaceae</taxon>
        <taxon>Grewioideae</taxon>
        <taxon>Apeibeae</taxon>
        <taxon>Corchorus</taxon>
    </lineage>
</organism>
<evidence type="ECO:0000256" key="7">
    <source>
        <dbReference type="ARBA" id="ARBA00022679"/>
    </source>
</evidence>
<evidence type="ECO:0000256" key="13">
    <source>
        <dbReference type="PROSITE-ProRule" id="PRU00175"/>
    </source>
</evidence>
<accession>A0A1R3IUY3</accession>
<evidence type="ECO:0000259" key="14">
    <source>
        <dbReference type="PROSITE" id="PS50089"/>
    </source>
</evidence>
<dbReference type="GO" id="GO:0008270">
    <property type="term" value="F:zinc ion binding"/>
    <property type="evidence" value="ECO:0007669"/>
    <property type="project" value="UniProtKB-KW"/>
</dbReference>
<dbReference type="Pfam" id="PF01485">
    <property type="entry name" value="IBR"/>
    <property type="match status" value="1"/>
</dbReference>
<sequence length="284" mass="32046">MGKLLMVNEIDDNYVCEICVKSRPLDDSFGVKGCSHFYCIDCTVNYITYKLHNNETHITCPEANCQGLLDPDFCREILPVDLFERWGNALCESAVNEIDDDFFATYEIDDDYVCEICVESRPLDDSFGVNGCSHFYCIDCTVKYITSKLDNNETRITCPEANCQGLLDPDFCQEILPTELFKRWGKALCESAVNGSEKFYCPYSDCSSLLIKDPLEVLTELPCPACKRHFCVQCKVAWHSGMDCTEFQKLKTLGIDGVDMHSVTIVEHLHPVLVIVAQSVIISS</sequence>
<dbReference type="PROSITE" id="PS50089">
    <property type="entry name" value="ZF_RING_2"/>
    <property type="match status" value="2"/>
</dbReference>
<feature type="domain" description="RING-type" evidence="14">
    <location>
        <begin position="114"/>
        <end position="159"/>
    </location>
</feature>
<dbReference type="OrthoDB" id="10009520at2759"/>
<evidence type="ECO:0000256" key="12">
    <source>
        <dbReference type="ARBA" id="ARBA00022833"/>
    </source>
</evidence>
<dbReference type="EMBL" id="AWUE01017580">
    <property type="protein sequence ID" value="OMO86391.1"/>
    <property type="molecule type" value="Genomic_DNA"/>
</dbReference>
<dbReference type="FunFam" id="3.30.40.10:FF:000230">
    <property type="entry name" value="RBR-type E3 ubiquitin transferase"/>
    <property type="match status" value="2"/>
</dbReference>
<proteinExistence type="inferred from homology"/>
<evidence type="ECO:0000256" key="8">
    <source>
        <dbReference type="ARBA" id="ARBA00022723"/>
    </source>
</evidence>
<evidence type="ECO:0000256" key="3">
    <source>
        <dbReference type="ARBA" id="ARBA00003976"/>
    </source>
</evidence>
<protein>
    <recommendedName>
        <fullName evidence="6">RBR-type E3 ubiquitin transferase</fullName>
        <ecNumber evidence="6">2.3.2.31</ecNumber>
    </recommendedName>
</protein>
<evidence type="ECO:0000256" key="6">
    <source>
        <dbReference type="ARBA" id="ARBA00012251"/>
    </source>
</evidence>
<feature type="domain" description="RING-type" evidence="15">
    <location>
        <begin position="110"/>
        <end position="284"/>
    </location>
</feature>
<dbReference type="AlphaFoldDB" id="A0A1R3IUY3"/>
<comment type="similarity">
    <text evidence="5">Belongs to the RBR family. Ariadne subfamily.</text>
</comment>
<dbReference type="InterPro" id="IPR002867">
    <property type="entry name" value="IBR_dom"/>
</dbReference>
<dbReference type="Proteomes" id="UP000187203">
    <property type="component" value="Unassembled WGS sequence"/>
</dbReference>
<comment type="pathway">
    <text evidence="4">Protein modification; protein ubiquitination.</text>
</comment>
<evidence type="ECO:0000256" key="4">
    <source>
        <dbReference type="ARBA" id="ARBA00004906"/>
    </source>
</evidence>
<dbReference type="EC" id="2.3.2.31" evidence="6"/>
<keyword evidence="7" id="KW-0808">Transferase</keyword>
<evidence type="ECO:0000313" key="16">
    <source>
        <dbReference type="EMBL" id="OMO86391.1"/>
    </source>
</evidence>
<dbReference type="InterPro" id="IPR044066">
    <property type="entry name" value="TRIAD_supradom"/>
</dbReference>
<comment type="catalytic activity">
    <reaction evidence="1">
        <text>[E2 ubiquitin-conjugating enzyme]-S-ubiquitinyl-L-cysteine + [acceptor protein]-L-lysine = [E2 ubiquitin-conjugating enzyme]-L-cysteine + [acceptor protein]-N(6)-ubiquitinyl-L-lysine.</text>
        <dbReference type="EC" id="2.3.2.31"/>
    </reaction>
</comment>
<dbReference type="InterPro" id="IPR031127">
    <property type="entry name" value="E3_UB_ligase_RBR"/>
</dbReference>
<feature type="domain" description="RING-type" evidence="14">
    <location>
        <begin position="16"/>
        <end position="61"/>
    </location>
</feature>
<comment type="function">
    <text evidence="3">Might act as an E3 ubiquitin-protein ligase, or as part of E3 complex, which accepts ubiquitin from specific E2 ubiquitin-conjugating enzymes and then transfers it to substrates.</text>
</comment>
<keyword evidence="10 13" id="KW-0863">Zinc-finger</keyword>
<gene>
    <name evidence="16" type="ORF">COLO4_21201</name>
</gene>
<evidence type="ECO:0000256" key="10">
    <source>
        <dbReference type="ARBA" id="ARBA00022771"/>
    </source>
</evidence>
<dbReference type="CDD" id="cd22582">
    <property type="entry name" value="BRcat_RBR_unk"/>
    <property type="match status" value="1"/>
</dbReference>
<dbReference type="SMART" id="SM00184">
    <property type="entry name" value="RING"/>
    <property type="match status" value="2"/>
</dbReference>